<reference evidence="2" key="1">
    <citation type="submission" date="2021-01" db="EMBL/GenBank/DDBJ databases">
        <title>Genome public.</title>
        <authorList>
            <person name="Liu C."/>
            <person name="Sun Q."/>
        </authorList>
    </citation>
    <scope>NUCLEOTIDE SEQUENCE [LARGE SCALE GENOMIC DNA]</scope>
    <source>
        <strain evidence="2">CGMCC 1.18722</strain>
    </source>
</reference>
<protein>
    <submittedName>
        <fullName evidence="1">Uncharacterized protein</fullName>
    </submittedName>
</protein>
<organism evidence="1 2">
    <name type="scientific">Zobellella iuensis</name>
    <dbReference type="NCBI Taxonomy" id="2803811"/>
    <lineage>
        <taxon>Bacteria</taxon>
        <taxon>Pseudomonadati</taxon>
        <taxon>Pseudomonadota</taxon>
        <taxon>Gammaproteobacteria</taxon>
        <taxon>Aeromonadales</taxon>
        <taxon>Aeromonadaceae</taxon>
        <taxon>Zobellella</taxon>
    </lineage>
</organism>
<evidence type="ECO:0000313" key="2">
    <source>
        <dbReference type="Proteomes" id="UP000638570"/>
    </source>
</evidence>
<accession>A0ABS1QTG5</accession>
<name>A0ABS1QTG5_9GAMM</name>
<dbReference type="EMBL" id="JAERTZ010000025">
    <property type="protein sequence ID" value="MBL1378154.1"/>
    <property type="molecule type" value="Genomic_DNA"/>
</dbReference>
<proteinExistence type="predicted"/>
<dbReference type="RefSeq" id="WP_202085921.1">
    <property type="nucleotide sequence ID" value="NZ_JAERTZ010000025.1"/>
</dbReference>
<comment type="caution">
    <text evidence="1">The sequence shown here is derived from an EMBL/GenBank/DDBJ whole genome shotgun (WGS) entry which is preliminary data.</text>
</comment>
<keyword evidence="2" id="KW-1185">Reference proteome</keyword>
<sequence length="58" mass="6128">MPYTPAPSSVTPSPSVLSSPCCEAVDDCYPLQLLLWLQRQAGAPGRVAQGVEEALEVV</sequence>
<gene>
    <name evidence="1" type="ORF">JKV55_12550</name>
</gene>
<evidence type="ECO:0000313" key="1">
    <source>
        <dbReference type="EMBL" id="MBL1378154.1"/>
    </source>
</evidence>
<dbReference type="Proteomes" id="UP000638570">
    <property type="component" value="Unassembled WGS sequence"/>
</dbReference>